<keyword evidence="4" id="KW-0805">Transcription regulation</keyword>
<sequence>MAFSRQRLIVKAESSMQKIMEIIQSYRMKFAVNCEVRVGKVVQINSENLREIVIEMDYLLISSWGTSDLIMSEFFEIYKETLGKKSLPGHFVHTEPNFLKFGLSDQYTSQHTVIKYASILAQMTTTSQSS</sequence>
<dbReference type="EnsemblPlants" id="Solyc10g049550.2.1">
    <property type="protein sequence ID" value="Solyc10g049550.2.1"/>
    <property type="gene ID" value="Solyc10g049550.2"/>
</dbReference>
<comment type="subcellular location">
    <subcellularLocation>
        <location evidence="1 4">Nucleus</location>
    </subcellularLocation>
</comment>
<dbReference type="GO" id="GO:0003713">
    <property type="term" value="F:transcription coactivator activity"/>
    <property type="evidence" value="ECO:0000318"/>
    <property type="project" value="GO_Central"/>
</dbReference>
<dbReference type="Gramene" id="Solyc10g049550.2.1">
    <property type="protein sequence ID" value="Solyc10g049550.2.1"/>
    <property type="gene ID" value="Solyc10g049550.2"/>
</dbReference>
<name>A0A3Q7IFS9_SOLLC</name>
<keyword evidence="4" id="KW-0010">Activator</keyword>
<comment type="similarity">
    <text evidence="2 4">Belongs to the Mediator complex subunit 20 family.</text>
</comment>
<keyword evidence="6" id="KW-1185">Reference proteome</keyword>
<dbReference type="GO" id="GO:0006357">
    <property type="term" value="P:regulation of transcription by RNA polymerase II"/>
    <property type="evidence" value="ECO:0000318"/>
    <property type="project" value="GO_Central"/>
</dbReference>
<dbReference type="InParanoid" id="A0A3Q7IFS9"/>
<dbReference type="PANTHER" id="PTHR12465">
    <property type="entry name" value="UBIQUITIN SPECIFIC PROTEASE HOMOLOG 49"/>
    <property type="match status" value="1"/>
</dbReference>
<reference evidence="5" key="1">
    <citation type="journal article" date="2012" name="Nature">
        <title>The tomato genome sequence provides insights into fleshy fruit evolution.</title>
        <authorList>
            <consortium name="Tomato Genome Consortium"/>
        </authorList>
    </citation>
    <scope>NUCLEOTIDE SEQUENCE [LARGE SCALE GENOMIC DNA]</scope>
    <source>
        <strain evidence="5">cv. Heinz 1706</strain>
    </source>
</reference>
<reference evidence="5" key="2">
    <citation type="submission" date="2019-01" db="UniProtKB">
        <authorList>
            <consortium name="EnsemblPlants"/>
        </authorList>
    </citation>
    <scope>IDENTIFICATION</scope>
    <source>
        <strain evidence="5">cv. Heinz 1706</strain>
    </source>
</reference>
<comment type="subunit">
    <text evidence="4">Component of the Mediator complex.</text>
</comment>
<dbReference type="AlphaFoldDB" id="A0A3Q7IFS9"/>
<evidence type="ECO:0000256" key="2">
    <source>
        <dbReference type="ARBA" id="ARBA00010743"/>
    </source>
</evidence>
<organism evidence="5">
    <name type="scientific">Solanum lycopersicum</name>
    <name type="common">Tomato</name>
    <name type="synonym">Lycopersicon esculentum</name>
    <dbReference type="NCBI Taxonomy" id="4081"/>
    <lineage>
        <taxon>Eukaryota</taxon>
        <taxon>Viridiplantae</taxon>
        <taxon>Streptophyta</taxon>
        <taxon>Embryophyta</taxon>
        <taxon>Tracheophyta</taxon>
        <taxon>Spermatophyta</taxon>
        <taxon>Magnoliopsida</taxon>
        <taxon>eudicotyledons</taxon>
        <taxon>Gunneridae</taxon>
        <taxon>Pentapetalae</taxon>
        <taxon>asterids</taxon>
        <taxon>lamiids</taxon>
        <taxon>Solanales</taxon>
        <taxon>Solanaceae</taxon>
        <taxon>Solanoideae</taxon>
        <taxon>Solaneae</taxon>
        <taxon>Solanum</taxon>
        <taxon>Solanum subgen. Lycopersicon</taxon>
    </lineage>
</organism>
<gene>
    <name evidence="4" type="primary">MED20</name>
</gene>
<proteinExistence type="inferred from homology"/>
<dbReference type="InterPro" id="IPR013921">
    <property type="entry name" value="Mediator_Med20"/>
</dbReference>
<dbReference type="PANTHER" id="PTHR12465:SF4">
    <property type="entry name" value="MEDIATOR OF RNA POLYMERASE II TRANSCRIPTION SUBUNIT 20"/>
    <property type="match status" value="1"/>
</dbReference>
<dbReference type="STRING" id="4081.A0A3Q7IFS9"/>
<dbReference type="GO" id="GO:0016592">
    <property type="term" value="C:mediator complex"/>
    <property type="evidence" value="ECO:0000318"/>
    <property type="project" value="GO_Central"/>
</dbReference>
<dbReference type="Proteomes" id="UP000004994">
    <property type="component" value="Chromosome 10"/>
</dbReference>
<dbReference type="Pfam" id="PF08612">
    <property type="entry name" value="Med20"/>
    <property type="match status" value="1"/>
</dbReference>
<comment type="function">
    <text evidence="4">Component of the Mediator complex, a coactivator involved in the regulated transcription of nearly all RNA polymerase II-dependent genes. Mediator functions as a bridge to convey information from gene-specific regulatory proteins to the basal RNA polymerase II transcription machinery. Mediator is recruited to promoters by direct interactions with regulatory proteins and serves as a scaffold for the assembly of a functional preinitiation complex with RNA polymerase II and the general transcription factors.</text>
</comment>
<protein>
    <recommendedName>
        <fullName evidence="4">Mediator of RNA polymerase II transcription subunit 20</fullName>
    </recommendedName>
    <alternativeName>
        <fullName evidence="4">Mediator complex subunit 20</fullName>
    </alternativeName>
</protein>
<accession>A0A3Q7IFS9</accession>
<keyword evidence="4" id="KW-0804">Transcription</keyword>
<evidence type="ECO:0000256" key="4">
    <source>
        <dbReference type="RuleBase" id="RU364152"/>
    </source>
</evidence>
<evidence type="ECO:0000313" key="5">
    <source>
        <dbReference type="EnsemblPlants" id="Solyc10g049550.2.1"/>
    </source>
</evidence>
<keyword evidence="3 4" id="KW-0539">Nucleus</keyword>
<evidence type="ECO:0000256" key="3">
    <source>
        <dbReference type="ARBA" id="ARBA00023242"/>
    </source>
</evidence>
<evidence type="ECO:0000256" key="1">
    <source>
        <dbReference type="ARBA" id="ARBA00004123"/>
    </source>
</evidence>
<dbReference type="PaxDb" id="4081-Solyc10g049550.1.1"/>
<evidence type="ECO:0000313" key="6">
    <source>
        <dbReference type="Proteomes" id="UP000004994"/>
    </source>
</evidence>